<dbReference type="OrthoDB" id="75950at2759"/>
<name>A0A1V4J9W3_PATFA</name>
<feature type="region of interest" description="Disordered" evidence="4">
    <location>
        <begin position="1"/>
        <end position="29"/>
    </location>
</feature>
<accession>A0A1V4J9W3</accession>
<keyword evidence="5" id="KW-0282">Flagellum</keyword>
<reference evidence="5 6" key="1">
    <citation type="submission" date="2016-02" db="EMBL/GenBank/DDBJ databases">
        <title>Band-tailed pigeon sequencing and assembly.</title>
        <authorList>
            <person name="Soares A.E."/>
            <person name="Novak B.J."/>
            <person name="Rice E.S."/>
            <person name="O'Connell B."/>
            <person name="Chang D."/>
            <person name="Weber S."/>
            <person name="Shapiro B."/>
        </authorList>
    </citation>
    <scope>NUCLEOTIDE SEQUENCE [LARGE SCALE GENOMIC DNA]</scope>
    <source>
        <strain evidence="5">BTP2013</strain>
        <tissue evidence="5">Blood</tissue>
    </source>
</reference>
<dbReference type="PANTHER" id="PTHR31183:SF1">
    <property type="entry name" value="CILIA- AND FLAGELLA-ASSOCIATED PROTEIN 53"/>
    <property type="match status" value="1"/>
</dbReference>
<dbReference type="AlphaFoldDB" id="A0A1V4J9W3"/>
<evidence type="ECO:0000313" key="5">
    <source>
        <dbReference type="EMBL" id="OPJ69142.1"/>
    </source>
</evidence>
<keyword evidence="3" id="KW-0966">Cell projection</keyword>
<keyword evidence="2" id="KW-0969">Cilium</keyword>
<comment type="subcellular location">
    <subcellularLocation>
        <location evidence="1">Cell projection</location>
        <location evidence="1">Cilium</location>
    </subcellularLocation>
</comment>
<dbReference type="STRING" id="372326.A0A1V4J9W3"/>
<evidence type="ECO:0000256" key="4">
    <source>
        <dbReference type="SAM" id="MobiDB-lite"/>
    </source>
</evidence>
<proteinExistence type="predicted"/>
<dbReference type="EMBL" id="LSYS01008306">
    <property type="protein sequence ID" value="OPJ69142.1"/>
    <property type="molecule type" value="Genomic_DNA"/>
</dbReference>
<keyword evidence="6" id="KW-1185">Reference proteome</keyword>
<dbReference type="PANTHER" id="PTHR31183">
    <property type="entry name" value="TRICHOPLEIN KERATIN FILAMENT-BINDING PROTEIN FAMILY MEMBER"/>
    <property type="match status" value="1"/>
</dbReference>
<dbReference type="InterPro" id="IPR043596">
    <property type="entry name" value="CFAP53/TCHP"/>
</dbReference>
<dbReference type="Proteomes" id="UP000190648">
    <property type="component" value="Unassembled WGS sequence"/>
</dbReference>
<evidence type="ECO:0000256" key="3">
    <source>
        <dbReference type="ARBA" id="ARBA00023273"/>
    </source>
</evidence>
<organism evidence="5 6">
    <name type="scientific">Patagioenas fasciata monilis</name>
    <dbReference type="NCBI Taxonomy" id="372326"/>
    <lineage>
        <taxon>Eukaryota</taxon>
        <taxon>Metazoa</taxon>
        <taxon>Chordata</taxon>
        <taxon>Craniata</taxon>
        <taxon>Vertebrata</taxon>
        <taxon>Euteleostomi</taxon>
        <taxon>Archelosauria</taxon>
        <taxon>Archosauria</taxon>
        <taxon>Dinosauria</taxon>
        <taxon>Saurischia</taxon>
        <taxon>Theropoda</taxon>
        <taxon>Coelurosauria</taxon>
        <taxon>Aves</taxon>
        <taxon>Neognathae</taxon>
        <taxon>Neoaves</taxon>
        <taxon>Columbimorphae</taxon>
        <taxon>Columbiformes</taxon>
        <taxon>Columbidae</taxon>
        <taxon>Patagioenas</taxon>
    </lineage>
</organism>
<evidence type="ECO:0000256" key="2">
    <source>
        <dbReference type="ARBA" id="ARBA00023069"/>
    </source>
</evidence>
<evidence type="ECO:0000256" key="1">
    <source>
        <dbReference type="ARBA" id="ARBA00004138"/>
    </source>
</evidence>
<protein>
    <submittedName>
        <fullName evidence="5">Cilia-and flagella-associated protein 53-like</fullName>
    </submittedName>
</protein>
<evidence type="ECO:0000313" key="6">
    <source>
        <dbReference type="Proteomes" id="UP000190648"/>
    </source>
</evidence>
<comment type="caution">
    <text evidence="5">The sequence shown here is derived from an EMBL/GenBank/DDBJ whole genome shotgun (WGS) entry which is preliminary data.</text>
</comment>
<gene>
    <name evidence="5" type="ORF">AV530_000285</name>
</gene>
<dbReference type="GO" id="GO:0005929">
    <property type="term" value="C:cilium"/>
    <property type="evidence" value="ECO:0007669"/>
    <property type="project" value="UniProtKB-SubCell"/>
</dbReference>
<sequence>MEKRQKQKELRDTLLSAAEDKKQHLNEEKQSELALEMKILEKALQEPQEDPEEKTKRKHELFKEQQNYLAHRAQQLEEEKRRQKEDEQLLDEEMAKIWAKKAEQLRLEREAREQLLKNVLDTRQLQVEEKRK</sequence>